<dbReference type="EMBL" id="KN832991">
    <property type="protein sequence ID" value="KIM83318.1"/>
    <property type="molecule type" value="Genomic_DNA"/>
</dbReference>
<feature type="region of interest" description="Disordered" evidence="1">
    <location>
        <begin position="45"/>
        <end position="64"/>
    </location>
</feature>
<evidence type="ECO:0000313" key="2">
    <source>
        <dbReference type="EMBL" id="KIM83318.1"/>
    </source>
</evidence>
<organism evidence="2 3">
    <name type="scientific">Piloderma croceum (strain F 1598)</name>
    <dbReference type="NCBI Taxonomy" id="765440"/>
    <lineage>
        <taxon>Eukaryota</taxon>
        <taxon>Fungi</taxon>
        <taxon>Dikarya</taxon>
        <taxon>Basidiomycota</taxon>
        <taxon>Agaricomycotina</taxon>
        <taxon>Agaricomycetes</taxon>
        <taxon>Agaricomycetidae</taxon>
        <taxon>Atheliales</taxon>
        <taxon>Atheliaceae</taxon>
        <taxon>Piloderma</taxon>
    </lineage>
</organism>
<dbReference type="HOGENOM" id="CLU_2414082_0_0_1"/>
<dbReference type="Proteomes" id="UP000054166">
    <property type="component" value="Unassembled WGS sequence"/>
</dbReference>
<evidence type="ECO:0000313" key="3">
    <source>
        <dbReference type="Proteomes" id="UP000054166"/>
    </source>
</evidence>
<dbReference type="InParanoid" id="A0A0C3BAJ8"/>
<accession>A0A0C3BAJ8</accession>
<name>A0A0C3BAJ8_PILCF</name>
<evidence type="ECO:0000256" key="1">
    <source>
        <dbReference type="SAM" id="MobiDB-lite"/>
    </source>
</evidence>
<reference evidence="3" key="2">
    <citation type="submission" date="2015-01" db="EMBL/GenBank/DDBJ databases">
        <title>Evolutionary Origins and Diversification of the Mycorrhizal Mutualists.</title>
        <authorList>
            <consortium name="DOE Joint Genome Institute"/>
            <consortium name="Mycorrhizal Genomics Consortium"/>
            <person name="Kohler A."/>
            <person name="Kuo A."/>
            <person name="Nagy L.G."/>
            <person name="Floudas D."/>
            <person name="Copeland A."/>
            <person name="Barry K.W."/>
            <person name="Cichocki N."/>
            <person name="Veneault-Fourrey C."/>
            <person name="LaButti K."/>
            <person name="Lindquist E.A."/>
            <person name="Lipzen A."/>
            <person name="Lundell T."/>
            <person name="Morin E."/>
            <person name="Murat C."/>
            <person name="Riley R."/>
            <person name="Ohm R."/>
            <person name="Sun H."/>
            <person name="Tunlid A."/>
            <person name="Henrissat B."/>
            <person name="Grigoriev I.V."/>
            <person name="Hibbett D.S."/>
            <person name="Martin F."/>
        </authorList>
    </citation>
    <scope>NUCLEOTIDE SEQUENCE [LARGE SCALE GENOMIC DNA]</scope>
    <source>
        <strain evidence="3">F 1598</strain>
    </source>
</reference>
<sequence length="92" mass="10363">MGSSERTQNKVHRQTEFGTGFIVLERQEWTICRISYEFPHAGCHVSKHGVRDSPKSTTLNREAGIRLPGIVTTQPADDKDEVISMSRNVHQA</sequence>
<proteinExistence type="predicted"/>
<reference evidence="2 3" key="1">
    <citation type="submission" date="2014-04" db="EMBL/GenBank/DDBJ databases">
        <authorList>
            <consortium name="DOE Joint Genome Institute"/>
            <person name="Kuo A."/>
            <person name="Tarkka M."/>
            <person name="Buscot F."/>
            <person name="Kohler A."/>
            <person name="Nagy L.G."/>
            <person name="Floudas D."/>
            <person name="Copeland A."/>
            <person name="Barry K.W."/>
            <person name="Cichocki N."/>
            <person name="Veneault-Fourrey C."/>
            <person name="LaButti K."/>
            <person name="Lindquist E.A."/>
            <person name="Lipzen A."/>
            <person name="Lundell T."/>
            <person name="Morin E."/>
            <person name="Murat C."/>
            <person name="Sun H."/>
            <person name="Tunlid A."/>
            <person name="Henrissat B."/>
            <person name="Grigoriev I.V."/>
            <person name="Hibbett D.S."/>
            <person name="Martin F."/>
            <person name="Nordberg H.P."/>
            <person name="Cantor M.N."/>
            <person name="Hua S.X."/>
        </authorList>
    </citation>
    <scope>NUCLEOTIDE SEQUENCE [LARGE SCALE GENOMIC DNA]</scope>
    <source>
        <strain evidence="2 3">F 1598</strain>
    </source>
</reference>
<protein>
    <submittedName>
        <fullName evidence="2">Uncharacterized protein</fullName>
    </submittedName>
</protein>
<gene>
    <name evidence="2" type="ORF">PILCRDRAFT_819567</name>
</gene>
<keyword evidence="3" id="KW-1185">Reference proteome</keyword>
<dbReference type="AlphaFoldDB" id="A0A0C3BAJ8"/>